<organism evidence="1 2">
    <name type="scientific">Byssochlamys spectabilis</name>
    <name type="common">Paecilomyces variotii</name>
    <dbReference type="NCBI Taxonomy" id="264951"/>
    <lineage>
        <taxon>Eukaryota</taxon>
        <taxon>Fungi</taxon>
        <taxon>Dikarya</taxon>
        <taxon>Ascomycota</taxon>
        <taxon>Pezizomycotina</taxon>
        <taxon>Eurotiomycetes</taxon>
        <taxon>Eurotiomycetidae</taxon>
        <taxon>Eurotiales</taxon>
        <taxon>Thermoascaceae</taxon>
        <taxon>Paecilomyces</taxon>
    </lineage>
</organism>
<dbReference type="GeneID" id="39600007"/>
<evidence type="ECO:0000313" key="1">
    <source>
        <dbReference type="EMBL" id="RWQ95134.1"/>
    </source>
</evidence>
<protein>
    <submittedName>
        <fullName evidence="1">Uncharacterized protein</fullName>
    </submittedName>
</protein>
<comment type="caution">
    <text evidence="1">The sequence shown here is derived from an EMBL/GenBank/DDBJ whole genome shotgun (WGS) entry which is preliminary data.</text>
</comment>
<dbReference type="VEuPathDB" id="FungiDB:C8Q69DRAFT_469070"/>
<keyword evidence="2" id="KW-1185">Reference proteome</keyword>
<name>A0A443HTL8_BYSSP</name>
<gene>
    <name evidence="1" type="ORF">C8Q69DRAFT_469070</name>
</gene>
<sequence>MKQKSFHIVLDIEKDMLKDPDFEQLEHEVHRVRRARDGTLIVNRIQNPIEEQNFVKKMRQFTDIFYPWAR</sequence>
<dbReference type="AlphaFoldDB" id="A0A443HTL8"/>
<dbReference type="RefSeq" id="XP_028484779.1">
    <property type="nucleotide sequence ID" value="XM_028630730.1"/>
</dbReference>
<accession>A0A443HTL8</accession>
<evidence type="ECO:0000313" key="2">
    <source>
        <dbReference type="Proteomes" id="UP000283841"/>
    </source>
</evidence>
<reference evidence="1 2" key="1">
    <citation type="journal article" date="2018" name="Front. Microbiol.">
        <title>Genomic and genetic insights into a cosmopolitan fungus, Paecilomyces variotii (Eurotiales).</title>
        <authorList>
            <person name="Urquhart A.S."/>
            <person name="Mondo S.J."/>
            <person name="Makela M.R."/>
            <person name="Hane J.K."/>
            <person name="Wiebenga A."/>
            <person name="He G."/>
            <person name="Mihaltcheva S."/>
            <person name="Pangilinan J."/>
            <person name="Lipzen A."/>
            <person name="Barry K."/>
            <person name="de Vries R.P."/>
            <person name="Grigoriev I.V."/>
            <person name="Idnurm A."/>
        </authorList>
    </citation>
    <scope>NUCLEOTIDE SEQUENCE [LARGE SCALE GENOMIC DNA]</scope>
    <source>
        <strain evidence="1 2">CBS 101075</strain>
    </source>
</reference>
<dbReference type="EMBL" id="RCNU01000006">
    <property type="protein sequence ID" value="RWQ95134.1"/>
    <property type="molecule type" value="Genomic_DNA"/>
</dbReference>
<proteinExistence type="predicted"/>
<dbReference type="Proteomes" id="UP000283841">
    <property type="component" value="Unassembled WGS sequence"/>
</dbReference>